<protein>
    <submittedName>
        <fullName evidence="1">Uncharacterized protein</fullName>
    </submittedName>
</protein>
<proteinExistence type="predicted"/>
<dbReference type="Proteomes" id="UP000188637">
    <property type="component" value="Unassembled WGS sequence"/>
</dbReference>
<organism evidence="1 2">
    <name type="scientific">Candidatus Epulonipiscium fishelsonii</name>
    <dbReference type="NCBI Taxonomy" id="77094"/>
    <lineage>
        <taxon>Bacteria</taxon>
        <taxon>Bacillati</taxon>
        <taxon>Bacillota</taxon>
        <taxon>Clostridia</taxon>
        <taxon>Lachnospirales</taxon>
        <taxon>Lachnospiraceae</taxon>
        <taxon>Candidatus Epulonipiscium</taxon>
    </lineage>
</organism>
<gene>
    <name evidence="1" type="ORF">AN640_04200</name>
</gene>
<reference evidence="1" key="1">
    <citation type="submission" date="2016-08" db="EMBL/GenBank/DDBJ databases">
        <authorList>
            <person name="Ngugi D.K."/>
            <person name="Miyake S."/>
            <person name="Stingl U."/>
        </authorList>
    </citation>
    <scope>NUCLEOTIDE SEQUENCE</scope>
    <source>
        <strain evidence="1">SCG-D08WGA-EpuloA1</strain>
    </source>
</reference>
<sequence>MLLTQIDKLKKYVEQIDIISFDLFDTLLLRNVLHPTDIFEIVEHRFNKSSNKIVDFKKIRINAEKQARTNSTKEEITYEDIYLEVSKHLSLDATKLKKLELEVEKEFIICNTKLKEIYNYAIKLNKKIYFISDMYLDKKFLVQLLKSLGYTKYTQIYISSDISKTKVTGNIFKHIDEIPNKKWLHIGDNYNSDYLVPKTLGLKAYYFNSIQKQKEIFKVNNITESIIRAIQINYAYINNSQNYWYNFGVQVAFPLVSQFMLWLEKNLEHKDNVYFFSRDGYMPHKLYNMMKKLNTNLPEAKYLYVSRRALLYPNLYNLSKEKVIDWLLDGGNQQGEVRIDNLLDNLNLNIENYMDYFVKNNLSVNEIITNQNKNKAKKFLLNIWTDINNSLEEENSLLKKYFYKQGLYDLEEINIVDIGWKGTTHNALQELLKIPVNGYFLGTVETTFSNIIKKRQSYLFNNGEPKQMKDKIIKSTSVYEFIFSAPHGSVIKFNKNLSPIFLDFNNYRHSEFVNELQNGVIDTFIELIKYKSYLNDIYTKNPVGERIITNFLRKKDTKDLLNFNELIMVGGIGRIGEVRKFTKLVNANDYIRNHKKIDAESERLLWKKGIYIKDRQGRLLNSEEFKCLYKKYLKRDYYNLNQKIILIKKGIKDPIKGMKWIVKHTLQVHLRK</sequence>
<dbReference type="EMBL" id="LJHD01000049">
    <property type="protein sequence ID" value="ONI45701.1"/>
    <property type="molecule type" value="Genomic_DNA"/>
</dbReference>
<evidence type="ECO:0000313" key="1">
    <source>
        <dbReference type="EMBL" id="ONI45701.1"/>
    </source>
</evidence>
<keyword evidence="2" id="KW-1185">Reference proteome</keyword>
<name>A0ACC8XIQ8_9FIRM</name>
<evidence type="ECO:0000313" key="2">
    <source>
        <dbReference type="Proteomes" id="UP000188637"/>
    </source>
</evidence>
<accession>A0ACC8XIQ8</accession>
<comment type="caution">
    <text evidence="1">The sequence shown here is derived from an EMBL/GenBank/DDBJ whole genome shotgun (WGS) entry which is preliminary data.</text>
</comment>